<proteinExistence type="predicted"/>
<accession>A0AAW5N7L6</accession>
<feature type="signal peptide" evidence="1">
    <location>
        <begin position="1"/>
        <end position="18"/>
    </location>
</feature>
<keyword evidence="3" id="KW-1185">Reference proteome</keyword>
<dbReference type="Pfam" id="PF11777">
    <property type="entry name" value="DUF3316"/>
    <property type="match status" value="1"/>
</dbReference>
<evidence type="ECO:0000313" key="2">
    <source>
        <dbReference type="EMBL" id="MCR8874721.1"/>
    </source>
</evidence>
<evidence type="ECO:0000313" key="3">
    <source>
        <dbReference type="Proteomes" id="UP001204579"/>
    </source>
</evidence>
<comment type="caution">
    <text evidence="2">The sequence shown here is derived from an EMBL/GenBank/DDBJ whole genome shotgun (WGS) entry which is preliminary data.</text>
</comment>
<keyword evidence="1" id="KW-0732">Signal</keyword>
<gene>
    <name evidence="2" type="ORF">NW209_11985</name>
</gene>
<dbReference type="AlphaFoldDB" id="A0AAW5N7L6"/>
<protein>
    <submittedName>
        <fullName evidence="2">DUF3316 domain-containing protein</fullName>
    </submittedName>
</protein>
<evidence type="ECO:0000256" key="1">
    <source>
        <dbReference type="SAM" id="SignalP"/>
    </source>
</evidence>
<name>A0AAW5N7L6_9BACT</name>
<dbReference type="RefSeq" id="WP_018709676.1">
    <property type="nucleotide sequence ID" value="NZ_CALULB010000020.1"/>
</dbReference>
<reference evidence="2 3" key="1">
    <citation type="submission" date="2022-08" db="EMBL/GenBank/DDBJ databases">
        <authorList>
            <person name="Zeman M."/>
            <person name="Kubasova T."/>
        </authorList>
    </citation>
    <scope>NUCLEOTIDE SEQUENCE [LARGE SCALE GENOMIC DNA]</scope>
    <source>
        <strain evidence="2 3">ET62</strain>
    </source>
</reference>
<dbReference type="GeneID" id="82442216"/>
<sequence length="296" mass="33635">MRHTLLLIWLLLVTSLHAQTRQDSLYASAVPASGAGTESPEGRYILRSTLFGAGFNNVLETYLTPLEYKGPELRFMHEGMRMTRLMDGKVSGQHLLQVMASKTRNPARNGEMYTGMVSWSYALHYQFALRENLKLLAGPYIDLNGGVVYNRRNSNNPAQAKAYGNIGASGMLIYKFHLGNYPMTVRYQANLPLLGAMFSPEFGESYYELFVLKNGGQHVKFTSVHNQPSLQQLVTLDFPVSRAILRVGYLCDIRQAKVNHLKSHLYSHDFLIGFVRNLYLFREKRQVSMPEKQTPF</sequence>
<feature type="chain" id="PRO_5043453637" evidence="1">
    <location>
        <begin position="19"/>
        <end position="296"/>
    </location>
</feature>
<dbReference type="InterPro" id="IPR016879">
    <property type="entry name" value="UCP028299"/>
</dbReference>
<dbReference type="Proteomes" id="UP001204579">
    <property type="component" value="Unassembled WGS sequence"/>
</dbReference>
<dbReference type="EMBL" id="JANRHJ010000013">
    <property type="protein sequence ID" value="MCR8874721.1"/>
    <property type="molecule type" value="Genomic_DNA"/>
</dbReference>
<organism evidence="2 3">
    <name type="scientific">Phocaeicola barnesiae</name>
    <dbReference type="NCBI Taxonomy" id="376804"/>
    <lineage>
        <taxon>Bacteria</taxon>
        <taxon>Pseudomonadati</taxon>
        <taxon>Bacteroidota</taxon>
        <taxon>Bacteroidia</taxon>
        <taxon>Bacteroidales</taxon>
        <taxon>Bacteroidaceae</taxon>
        <taxon>Phocaeicola</taxon>
    </lineage>
</organism>